<dbReference type="InterPro" id="IPR033443">
    <property type="entry name" value="PROP1-like_PPR_dom"/>
</dbReference>
<evidence type="ECO:0000313" key="6">
    <source>
        <dbReference type="Proteomes" id="UP001489004"/>
    </source>
</evidence>
<comment type="caution">
    <text evidence="5">The sequence shown here is derived from an EMBL/GenBank/DDBJ whole genome shotgun (WGS) entry which is preliminary data.</text>
</comment>
<organism evidence="5 6">
    <name type="scientific">[Myrmecia] bisecta</name>
    <dbReference type="NCBI Taxonomy" id="41462"/>
    <lineage>
        <taxon>Eukaryota</taxon>
        <taxon>Viridiplantae</taxon>
        <taxon>Chlorophyta</taxon>
        <taxon>core chlorophytes</taxon>
        <taxon>Trebouxiophyceae</taxon>
        <taxon>Trebouxiales</taxon>
        <taxon>Trebouxiaceae</taxon>
        <taxon>Myrmecia</taxon>
    </lineage>
</organism>
<protein>
    <recommendedName>
        <fullName evidence="4">PROP1-like PPR domain-containing protein</fullName>
    </recommendedName>
</protein>
<dbReference type="EMBL" id="JALJOR010000002">
    <property type="protein sequence ID" value="KAK9823097.1"/>
    <property type="molecule type" value="Genomic_DNA"/>
</dbReference>
<feature type="repeat" description="PPR" evidence="2">
    <location>
        <begin position="531"/>
        <end position="565"/>
    </location>
</feature>
<evidence type="ECO:0000256" key="3">
    <source>
        <dbReference type="SAM" id="MobiDB-lite"/>
    </source>
</evidence>
<dbReference type="InterPro" id="IPR002885">
    <property type="entry name" value="PPR_rpt"/>
</dbReference>
<feature type="region of interest" description="Disordered" evidence="3">
    <location>
        <begin position="360"/>
        <end position="419"/>
    </location>
</feature>
<evidence type="ECO:0000313" key="5">
    <source>
        <dbReference type="EMBL" id="KAK9823097.1"/>
    </source>
</evidence>
<keyword evidence="6" id="KW-1185">Reference proteome</keyword>
<feature type="repeat" description="PPR" evidence="2">
    <location>
        <begin position="566"/>
        <end position="600"/>
    </location>
</feature>
<evidence type="ECO:0000256" key="1">
    <source>
        <dbReference type="ARBA" id="ARBA00022737"/>
    </source>
</evidence>
<gene>
    <name evidence="5" type="ORF">WJX72_000242</name>
</gene>
<dbReference type="PANTHER" id="PTHR47936:SF1">
    <property type="entry name" value="PENTATRICOPEPTIDE REPEAT-CONTAINING PROTEIN GUN1, CHLOROPLASTIC"/>
    <property type="match status" value="1"/>
</dbReference>
<sequence>MQPSSIKTSIGRFSQQLKSFSQQTADGVGELKRHINSKPSAGPGQFRECLQDLLIEPASEIEEEVAALEGVTLDAVSLEELVGHCLAVYEENKRHIKDMEAHLAQYGYTSGFVADEAIADPRERLAQGPVAMPSAEPSGESALPTDEDADQENDPACAAQRTALKGQKPQACTAIKAQPLGQLTNLPYERQPSQSPAMSIEFPDVADALQDKYREQSLSRQPTVTPSPNVSSSSASAISFSPSLRELQRKYGKAQSRDSLDSVNAPLASDPSQGPSPAVGPALAGAVAEPASGGRQAAADGRTRIGQLAMDMANLRTSSIAASPLGRLNLRVPETPSSPQTIIPPTPLRDILEVLEQQNVAGQECESEPSENSQPGTPSGEALANAGVWDAAGNPLNPKGSASKKGRKREALAGRSHSGEAPWDMLSLKAAIVAAKVGTGQVQQAILSTTFHPQAAAFTSLFHMCAKQKLWQKALEIFEAMKARPHHVRPNTVHFSSLISACGTAGRWQEALQVFQEMKAAAMQDGGALPNVITYSALMTACCAGGRPDMAYEVFCEMKAAGIRPDAISFSTLIAGFERHGDMARAVQIHAEMCRSGLDQGMPPGGKLPIYLEQFGRKLGLLTNQGALAQQQSPWLGPASPHSHVILEGGIGEPAGPEEFQCHVSDAGGYGGEDSTLDLRANMIRENMGRSPAPGPYHSAYGPSPMAHAGLHTPTPRSYAAKPGTPSTAELLKAAHSGSSDLCPQAQQLDQEEYKKLPLRFSRQLALDQINQAVGYINTAIAAKHAEHGAPPGDAGHGITAAELESLHLGHLKTSALLNCLMSVNRLRGVTTQGNFAYHIVRQPACLPV</sequence>
<feature type="region of interest" description="Disordered" evidence="3">
    <location>
        <begin position="129"/>
        <end position="155"/>
    </location>
</feature>
<feature type="region of interest" description="Disordered" evidence="3">
    <location>
        <begin position="216"/>
        <end position="299"/>
    </location>
</feature>
<reference evidence="5 6" key="1">
    <citation type="journal article" date="2024" name="Nat. Commun.">
        <title>Phylogenomics reveals the evolutionary origins of lichenization in chlorophyte algae.</title>
        <authorList>
            <person name="Puginier C."/>
            <person name="Libourel C."/>
            <person name="Otte J."/>
            <person name="Skaloud P."/>
            <person name="Haon M."/>
            <person name="Grisel S."/>
            <person name="Petersen M."/>
            <person name="Berrin J.G."/>
            <person name="Delaux P.M."/>
            <person name="Dal Grande F."/>
            <person name="Keller J."/>
        </authorList>
    </citation>
    <scope>NUCLEOTIDE SEQUENCE [LARGE SCALE GENOMIC DNA]</scope>
    <source>
        <strain evidence="5 6">SAG 2043</strain>
    </source>
</reference>
<proteinExistence type="predicted"/>
<dbReference type="Proteomes" id="UP001489004">
    <property type="component" value="Unassembled WGS sequence"/>
</dbReference>
<name>A0AAW1QPX5_9CHLO</name>
<accession>A0AAW1QPX5</accession>
<dbReference type="PROSITE" id="PS51375">
    <property type="entry name" value="PPR"/>
    <property type="match status" value="3"/>
</dbReference>
<dbReference type="NCBIfam" id="TIGR00756">
    <property type="entry name" value="PPR"/>
    <property type="match status" value="3"/>
</dbReference>
<keyword evidence="1" id="KW-0677">Repeat</keyword>
<feature type="repeat" description="PPR" evidence="2">
    <location>
        <begin position="491"/>
        <end position="525"/>
    </location>
</feature>
<evidence type="ECO:0000256" key="2">
    <source>
        <dbReference type="PROSITE-ProRule" id="PRU00708"/>
    </source>
</evidence>
<feature type="compositionally biased region" description="Low complexity" evidence="3">
    <location>
        <begin position="275"/>
        <end position="293"/>
    </location>
</feature>
<dbReference type="AlphaFoldDB" id="A0AAW1QPX5"/>
<dbReference type="PANTHER" id="PTHR47936">
    <property type="entry name" value="PPR_LONG DOMAIN-CONTAINING PROTEIN"/>
    <property type="match status" value="1"/>
</dbReference>
<dbReference type="Pfam" id="PF17177">
    <property type="entry name" value="PPR_long"/>
    <property type="match status" value="1"/>
</dbReference>
<dbReference type="InterPro" id="IPR011990">
    <property type="entry name" value="TPR-like_helical_dom_sf"/>
</dbReference>
<feature type="compositionally biased region" description="Low complexity" evidence="3">
    <location>
        <begin position="222"/>
        <end position="243"/>
    </location>
</feature>
<dbReference type="Gene3D" id="1.25.40.10">
    <property type="entry name" value="Tetratricopeptide repeat domain"/>
    <property type="match status" value="2"/>
</dbReference>
<feature type="domain" description="PROP1-like PPR" evidence="4">
    <location>
        <begin position="458"/>
        <end position="598"/>
    </location>
</feature>
<evidence type="ECO:0000259" key="4">
    <source>
        <dbReference type="Pfam" id="PF17177"/>
    </source>
</evidence>